<protein>
    <submittedName>
        <fullName evidence="1">DUF6527 family protein</fullName>
    </submittedName>
</protein>
<proteinExistence type="predicted"/>
<dbReference type="Proteomes" id="UP001495147">
    <property type="component" value="Unassembled WGS sequence"/>
</dbReference>
<comment type="caution">
    <text evidence="1">The sequence shown here is derived from an EMBL/GenBank/DDBJ whole genome shotgun (WGS) entry which is preliminary data.</text>
</comment>
<evidence type="ECO:0000313" key="2">
    <source>
        <dbReference type="Proteomes" id="UP001495147"/>
    </source>
</evidence>
<dbReference type="InterPro" id="IPR045384">
    <property type="entry name" value="DUF6527"/>
</dbReference>
<evidence type="ECO:0000313" key="1">
    <source>
        <dbReference type="EMBL" id="MEO3690041.1"/>
    </source>
</evidence>
<name>A0ABV0FZ47_9BURK</name>
<dbReference type="Pfam" id="PF20137">
    <property type="entry name" value="BubE"/>
    <property type="match status" value="1"/>
</dbReference>
<accession>A0ABV0FZ47</accession>
<dbReference type="RefSeq" id="WP_347702876.1">
    <property type="nucleotide sequence ID" value="NZ_JBDPZD010000001.1"/>
</dbReference>
<sequence>MKRSKINLKAEVTSRGGVSDLLQAPGDAVLIERGVPRWLIIKCPCGCGEEIPVNLDRRADKAWRLYRNATGLTLFPSVWRDTGCEAHFIIWRDQIVTFGGGASDNSPGRSLDLTDLARRVLAAWPPRELVSYVDVADQLGEIPWDVQEACFRLVAAGLMAEGKGSARGHFRKL</sequence>
<reference evidence="1 2" key="1">
    <citation type="submission" date="2024-05" db="EMBL/GenBank/DDBJ databases">
        <title>Roseateles sp. DJS-2-20 16S ribosomal RNA gene Genome sequencing and assembly.</title>
        <authorList>
            <person name="Woo H."/>
        </authorList>
    </citation>
    <scope>NUCLEOTIDE SEQUENCE [LARGE SCALE GENOMIC DNA]</scope>
    <source>
        <strain evidence="1 2">DJS-2-20</strain>
    </source>
</reference>
<dbReference type="EMBL" id="JBDPZD010000001">
    <property type="protein sequence ID" value="MEO3690041.1"/>
    <property type="molecule type" value="Genomic_DNA"/>
</dbReference>
<gene>
    <name evidence="1" type="ORF">ABDJ85_01080</name>
</gene>
<organism evidence="1 2">
    <name type="scientific">Roseateles paludis</name>
    <dbReference type="NCBI Taxonomy" id="3145238"/>
    <lineage>
        <taxon>Bacteria</taxon>
        <taxon>Pseudomonadati</taxon>
        <taxon>Pseudomonadota</taxon>
        <taxon>Betaproteobacteria</taxon>
        <taxon>Burkholderiales</taxon>
        <taxon>Sphaerotilaceae</taxon>
        <taxon>Roseateles</taxon>
    </lineage>
</organism>
<keyword evidence="2" id="KW-1185">Reference proteome</keyword>